<comment type="caution">
    <text evidence="2">The sequence shown here is derived from an EMBL/GenBank/DDBJ whole genome shotgun (WGS) entry which is preliminary data.</text>
</comment>
<organism evidence="2 3">
    <name type="scientific">Actinomadura pelletieri DSM 43383</name>
    <dbReference type="NCBI Taxonomy" id="1120940"/>
    <lineage>
        <taxon>Bacteria</taxon>
        <taxon>Bacillati</taxon>
        <taxon>Actinomycetota</taxon>
        <taxon>Actinomycetes</taxon>
        <taxon>Streptosporangiales</taxon>
        <taxon>Thermomonosporaceae</taxon>
        <taxon>Actinomadura</taxon>
    </lineage>
</organism>
<evidence type="ECO:0000313" key="3">
    <source>
        <dbReference type="Proteomes" id="UP000274601"/>
    </source>
</evidence>
<dbReference type="Proteomes" id="UP000274601">
    <property type="component" value="Unassembled WGS sequence"/>
</dbReference>
<evidence type="ECO:0000313" key="2">
    <source>
        <dbReference type="EMBL" id="RKS68121.1"/>
    </source>
</evidence>
<reference evidence="2 3" key="1">
    <citation type="submission" date="2018-10" db="EMBL/GenBank/DDBJ databases">
        <title>Genomic Encyclopedia of Archaeal and Bacterial Type Strains, Phase II (KMG-II): from individual species to whole genera.</title>
        <authorList>
            <person name="Goeker M."/>
        </authorList>
    </citation>
    <scope>NUCLEOTIDE SEQUENCE [LARGE SCALE GENOMIC DNA]</scope>
    <source>
        <strain evidence="2 3">DSM 43383</strain>
    </source>
</reference>
<accession>A0A495Q9V6</accession>
<sequence length="70" mass="7207">MTAAAETLRPAECPPPHAASPRQVRNLHITASQAPPPTPSTGIKAHIGDVAHAIKRVITAKGNGQGITAR</sequence>
<dbReference type="AlphaFoldDB" id="A0A495Q9V6"/>
<dbReference type="RefSeq" id="WP_121438051.1">
    <property type="nucleotide sequence ID" value="NZ_RBWU01000008.1"/>
</dbReference>
<dbReference type="EMBL" id="RBWU01000008">
    <property type="protein sequence ID" value="RKS68121.1"/>
    <property type="molecule type" value="Genomic_DNA"/>
</dbReference>
<keyword evidence="3" id="KW-1185">Reference proteome</keyword>
<proteinExistence type="predicted"/>
<protein>
    <submittedName>
        <fullName evidence="2">Uncharacterized protein</fullName>
    </submittedName>
</protein>
<gene>
    <name evidence="2" type="ORF">BZB76_6365</name>
</gene>
<feature type="region of interest" description="Disordered" evidence="1">
    <location>
        <begin position="1"/>
        <end position="43"/>
    </location>
</feature>
<name>A0A495Q9V6_9ACTN</name>
<evidence type="ECO:0000256" key="1">
    <source>
        <dbReference type="SAM" id="MobiDB-lite"/>
    </source>
</evidence>